<dbReference type="InterPro" id="IPR011078">
    <property type="entry name" value="PyrdxlP_homeostasis"/>
</dbReference>
<dbReference type="PANTHER" id="PTHR10146">
    <property type="entry name" value="PROLINE SYNTHETASE CO-TRANSCRIBED BACTERIAL HOMOLOG PROTEIN"/>
    <property type="match status" value="1"/>
</dbReference>
<name>A0A2G6JBB5_NEPCE</name>
<dbReference type="HAMAP" id="MF_02087">
    <property type="entry name" value="PLP_homeostasis"/>
    <property type="match status" value="1"/>
</dbReference>
<comment type="similarity">
    <text evidence="2 4">Belongs to the pyridoxal phosphate-binding protein YggS/PROSC family.</text>
</comment>
<evidence type="ECO:0000259" key="5">
    <source>
        <dbReference type="Pfam" id="PF01168"/>
    </source>
</evidence>
<dbReference type="EMBL" id="PDSG01000004">
    <property type="protein sequence ID" value="PIE20703.1"/>
    <property type="molecule type" value="Genomic_DNA"/>
</dbReference>
<comment type="function">
    <text evidence="2">Pyridoxal 5'-phosphate (PLP)-binding protein, which is involved in PLP homeostasis.</text>
</comment>
<comment type="cofactor">
    <cofactor evidence="3">
        <name>pyridoxal 5'-phosphate</name>
        <dbReference type="ChEBI" id="CHEBI:597326"/>
    </cofactor>
</comment>
<dbReference type="SUPFAM" id="SSF51419">
    <property type="entry name" value="PLP-binding barrel"/>
    <property type="match status" value="1"/>
</dbReference>
<evidence type="ECO:0000256" key="3">
    <source>
        <dbReference type="PIRSR" id="PIRSR004848-1"/>
    </source>
</evidence>
<keyword evidence="1 2" id="KW-0663">Pyridoxal phosphate</keyword>
<dbReference type="NCBIfam" id="TIGR00044">
    <property type="entry name" value="YggS family pyridoxal phosphate-dependent enzyme"/>
    <property type="match status" value="1"/>
</dbReference>
<dbReference type="Gene3D" id="3.20.20.10">
    <property type="entry name" value="Alanine racemase"/>
    <property type="match status" value="1"/>
</dbReference>
<dbReference type="InterPro" id="IPR029066">
    <property type="entry name" value="PLP-binding_barrel"/>
</dbReference>
<comment type="caution">
    <text evidence="6">The sequence shown here is derived from an EMBL/GenBank/DDBJ whole genome shotgun (WGS) entry which is preliminary data.</text>
</comment>
<organism evidence="6 7">
    <name type="scientific">Neptuniibacter caesariensis</name>
    <dbReference type="NCBI Taxonomy" id="207954"/>
    <lineage>
        <taxon>Bacteria</taxon>
        <taxon>Pseudomonadati</taxon>
        <taxon>Pseudomonadota</taxon>
        <taxon>Gammaproteobacteria</taxon>
        <taxon>Oceanospirillales</taxon>
        <taxon>Oceanospirillaceae</taxon>
        <taxon>Neptuniibacter</taxon>
    </lineage>
</organism>
<dbReference type="AlphaFoldDB" id="A0A2G6JBB5"/>
<feature type="domain" description="Alanine racemase N-terminal" evidence="5">
    <location>
        <begin position="28"/>
        <end position="225"/>
    </location>
</feature>
<protein>
    <recommendedName>
        <fullName evidence="2">Pyridoxal phosphate homeostasis protein</fullName>
        <shortName evidence="2">PLP homeostasis protein</shortName>
    </recommendedName>
</protein>
<evidence type="ECO:0000256" key="4">
    <source>
        <dbReference type="RuleBase" id="RU004514"/>
    </source>
</evidence>
<sequence length="230" mass="25028">MSNIANNLDKVCQQTAAAASTAGRAVTEITLLAVSKTRPAADIRAAYAEGQHNFGENYLQESLLKIAELSDLDIQWHFIGPLQSNKTRAVAENFHWVHTVDRLKIAQRLSAQRPDTMPPLNICIQVNISEEASKSGCSPAEVKALVDATTRLPNIVVRGLMAIPKATDNREDQLTVFRKMKALQLELQQDHPQLDTLSMGMSGDMETAIAAGSTIVRIGTAIFGPRAPKT</sequence>
<evidence type="ECO:0000256" key="2">
    <source>
        <dbReference type="HAMAP-Rule" id="MF_02087"/>
    </source>
</evidence>
<dbReference type="PANTHER" id="PTHR10146:SF14">
    <property type="entry name" value="PYRIDOXAL PHOSPHATE HOMEOSTASIS PROTEIN"/>
    <property type="match status" value="1"/>
</dbReference>
<dbReference type="PROSITE" id="PS01211">
    <property type="entry name" value="UPF0001"/>
    <property type="match status" value="1"/>
</dbReference>
<dbReference type="Pfam" id="PF01168">
    <property type="entry name" value="Ala_racemase_N"/>
    <property type="match status" value="1"/>
</dbReference>
<feature type="modified residue" description="N6-(pyridoxal phosphate)lysine" evidence="2 3">
    <location>
        <position position="36"/>
    </location>
</feature>
<dbReference type="FunFam" id="3.20.20.10:FF:000018">
    <property type="entry name" value="Pyridoxal phosphate homeostasis protein"/>
    <property type="match status" value="1"/>
</dbReference>
<dbReference type="GO" id="GO:0030170">
    <property type="term" value="F:pyridoxal phosphate binding"/>
    <property type="evidence" value="ECO:0007669"/>
    <property type="project" value="UniProtKB-UniRule"/>
</dbReference>
<gene>
    <name evidence="6" type="ORF">CSA61_00625</name>
</gene>
<proteinExistence type="inferred from homology"/>
<dbReference type="CDD" id="cd06824">
    <property type="entry name" value="PLPDE_III_Yggs_like"/>
    <property type="match status" value="1"/>
</dbReference>
<reference evidence="6 7" key="1">
    <citation type="submission" date="2017-10" db="EMBL/GenBank/DDBJ databases">
        <title>Novel microbial diversity and functional potential in the marine mammal oral microbiome.</title>
        <authorList>
            <person name="Dudek N.K."/>
            <person name="Sun C.L."/>
            <person name="Burstein D."/>
            <person name="Kantor R.S."/>
            <person name="Aliaga Goltsman D.S."/>
            <person name="Bik E.M."/>
            <person name="Thomas B.C."/>
            <person name="Banfield J.F."/>
            <person name="Relman D.A."/>
        </authorList>
    </citation>
    <scope>NUCLEOTIDE SEQUENCE [LARGE SCALE GENOMIC DNA]</scope>
    <source>
        <strain evidence="6">DOLJORAL78_49_30</strain>
    </source>
</reference>
<evidence type="ECO:0000313" key="6">
    <source>
        <dbReference type="EMBL" id="PIE20703.1"/>
    </source>
</evidence>
<dbReference type="PIRSF" id="PIRSF004848">
    <property type="entry name" value="YBL036c_PLPDEIII"/>
    <property type="match status" value="1"/>
</dbReference>
<dbReference type="Proteomes" id="UP000242733">
    <property type="component" value="Unassembled WGS sequence"/>
</dbReference>
<dbReference type="InterPro" id="IPR001608">
    <property type="entry name" value="Ala_racemase_N"/>
</dbReference>
<evidence type="ECO:0000256" key="1">
    <source>
        <dbReference type="ARBA" id="ARBA00022898"/>
    </source>
</evidence>
<evidence type="ECO:0000313" key="7">
    <source>
        <dbReference type="Proteomes" id="UP000242733"/>
    </source>
</evidence>
<accession>A0A2G6JBB5</accession>